<evidence type="ECO:0000313" key="1">
    <source>
        <dbReference type="EMBL" id="PTB97333.1"/>
    </source>
</evidence>
<gene>
    <name evidence="1" type="ORF">C9994_03360</name>
</gene>
<comment type="caution">
    <text evidence="1">The sequence shown here is derived from an EMBL/GenBank/DDBJ whole genome shotgun (WGS) entry which is preliminary data.</text>
</comment>
<sequence>MLGEFFRPWGELDWLLSKSKSENWHVIGSASFEERCYGLQCRLSSNAVESSLYFNILPPESSDRSSQTDKLNNSINVLKRAGVNENEIVEVHLHDSIDKFITPLDEFLGSTNGNIILDISSQPKRFFFPILKRIMQFSYLNNLIVCYTKPEKYAAGELSWDPADWSHIPMFMSSDHRDVKTDLAIIGVGFVPLGLPDLLIGQYQNAEVKLLFPHPPGPPNYQRNWEFVRRIVDSYPRLSLNDMQRVHALDMSDAFDKICQITNGGVYKSILAPYGPKPVSLAMALYAIEEGSPVYYTQPSYYSTDYSSGIKETYAYWIVKSGTKLYRTRK</sequence>
<dbReference type="AlphaFoldDB" id="A0A2T4DU55"/>
<proteinExistence type="predicted"/>
<dbReference type="EMBL" id="PYVU01000017">
    <property type="protein sequence ID" value="PTB97333.1"/>
    <property type="molecule type" value="Genomic_DNA"/>
</dbReference>
<protein>
    <submittedName>
        <fullName evidence="1">Uncharacterized protein</fullName>
    </submittedName>
</protein>
<evidence type="ECO:0000313" key="2">
    <source>
        <dbReference type="Proteomes" id="UP000240608"/>
    </source>
</evidence>
<name>A0A2T4DU55_9BACT</name>
<accession>A0A2T4DU55</accession>
<organism evidence="1 2">
    <name type="scientific">Marivirga lumbricoides</name>
    <dbReference type="NCBI Taxonomy" id="1046115"/>
    <lineage>
        <taxon>Bacteria</taxon>
        <taxon>Pseudomonadati</taxon>
        <taxon>Bacteroidota</taxon>
        <taxon>Cytophagia</taxon>
        <taxon>Cytophagales</taxon>
        <taxon>Marivirgaceae</taxon>
        <taxon>Marivirga</taxon>
    </lineage>
</organism>
<dbReference type="Proteomes" id="UP000240608">
    <property type="component" value="Unassembled WGS sequence"/>
</dbReference>
<reference evidence="1 2" key="1">
    <citation type="submission" date="2018-03" db="EMBL/GenBank/DDBJ databases">
        <title>Cross-interface Injection: A General Nanoliter Liquid Handling Method Applied to Single Cells Genome Amplification Automated Nanoliter Liquid Handling Applied to Single Cell Multiple Displacement Amplification.</title>
        <authorList>
            <person name="Yun J."/>
            <person name="Xu P."/>
            <person name="Xu J."/>
            <person name="Dai X."/>
            <person name="Wang Y."/>
            <person name="Zheng X."/>
            <person name="Cao C."/>
            <person name="Yi Q."/>
            <person name="Zhu Y."/>
            <person name="Wang L."/>
            <person name="Dong Z."/>
            <person name="Huang Y."/>
            <person name="Huang L."/>
            <person name="Du W."/>
        </authorList>
    </citation>
    <scope>NUCLEOTIDE SEQUENCE [LARGE SCALE GENOMIC DNA]</scope>
    <source>
        <strain evidence="1 2">Z-D1-2</strain>
    </source>
</reference>